<reference evidence="1" key="1">
    <citation type="submission" date="2020-12" db="EMBL/GenBank/DDBJ databases">
        <title>Metabolic potential, ecology and presence of endohyphal bacteria is reflected in genomic diversity of Mucoromycotina.</title>
        <authorList>
            <person name="Muszewska A."/>
            <person name="Okrasinska A."/>
            <person name="Steczkiewicz K."/>
            <person name="Drgas O."/>
            <person name="Orlowska M."/>
            <person name="Perlinska-Lenart U."/>
            <person name="Aleksandrzak-Piekarczyk T."/>
            <person name="Szatraj K."/>
            <person name="Zielenkiewicz U."/>
            <person name="Pilsyk S."/>
            <person name="Malc E."/>
            <person name="Mieczkowski P."/>
            <person name="Kruszewska J.S."/>
            <person name="Biernat P."/>
            <person name="Pawlowska J."/>
        </authorList>
    </citation>
    <scope>NUCLEOTIDE SEQUENCE</scope>
    <source>
        <strain evidence="1">CBS 226.32</strain>
    </source>
</reference>
<keyword evidence="2" id="KW-1185">Reference proteome</keyword>
<evidence type="ECO:0000313" key="1">
    <source>
        <dbReference type="EMBL" id="KAG2194744.1"/>
    </source>
</evidence>
<dbReference type="OrthoDB" id="10579516at2759"/>
<dbReference type="EMBL" id="JAEPRC010000567">
    <property type="protein sequence ID" value="KAG2194744.1"/>
    <property type="molecule type" value="Genomic_DNA"/>
</dbReference>
<protein>
    <submittedName>
        <fullName evidence="1">Uncharacterized protein</fullName>
    </submittedName>
</protein>
<dbReference type="AlphaFoldDB" id="A0A8H7QLA3"/>
<accession>A0A8H7QLA3</accession>
<comment type="caution">
    <text evidence="1">The sequence shown here is derived from an EMBL/GenBank/DDBJ whole genome shotgun (WGS) entry which is preliminary data.</text>
</comment>
<evidence type="ECO:0000313" key="2">
    <source>
        <dbReference type="Proteomes" id="UP000650833"/>
    </source>
</evidence>
<proteinExistence type="predicted"/>
<sequence length="137" mass="15507">MLTTSLMHNNILSLSSSSSSVNNAITNTLNSSNLVFLLEPRYCTWLVFMNNKWIPFDTPNQYKLDYALGLQGTFVDIQDSHFPSDLNNHANRCLEISINYLLHTTNGIHSRHKQSADSHSPSPHLKIFTQTISTTQK</sequence>
<gene>
    <name evidence="1" type="ORF">INT46_004136</name>
</gene>
<organism evidence="1 2">
    <name type="scientific">Mucor plumbeus</name>
    <dbReference type="NCBI Taxonomy" id="97098"/>
    <lineage>
        <taxon>Eukaryota</taxon>
        <taxon>Fungi</taxon>
        <taxon>Fungi incertae sedis</taxon>
        <taxon>Mucoromycota</taxon>
        <taxon>Mucoromycotina</taxon>
        <taxon>Mucoromycetes</taxon>
        <taxon>Mucorales</taxon>
        <taxon>Mucorineae</taxon>
        <taxon>Mucoraceae</taxon>
        <taxon>Mucor</taxon>
    </lineage>
</organism>
<dbReference type="Proteomes" id="UP000650833">
    <property type="component" value="Unassembled WGS sequence"/>
</dbReference>
<name>A0A8H7QLA3_9FUNG</name>